<dbReference type="STRING" id="1569628.A0A316UGM1"/>
<accession>A0A316UGM1</accession>
<dbReference type="EMBL" id="KZ819681">
    <property type="protein sequence ID" value="PWN24412.1"/>
    <property type="molecule type" value="Genomic_DNA"/>
</dbReference>
<evidence type="ECO:0000313" key="2">
    <source>
        <dbReference type="Proteomes" id="UP000245884"/>
    </source>
</evidence>
<organism evidence="1 2">
    <name type="scientific">Jaminaea rosea</name>
    <dbReference type="NCBI Taxonomy" id="1569628"/>
    <lineage>
        <taxon>Eukaryota</taxon>
        <taxon>Fungi</taxon>
        <taxon>Dikarya</taxon>
        <taxon>Basidiomycota</taxon>
        <taxon>Ustilaginomycotina</taxon>
        <taxon>Exobasidiomycetes</taxon>
        <taxon>Microstromatales</taxon>
        <taxon>Microstromatales incertae sedis</taxon>
        <taxon>Jaminaea</taxon>
    </lineage>
</organism>
<reference evidence="1 2" key="1">
    <citation type="journal article" date="2018" name="Mol. Biol. Evol.">
        <title>Broad Genomic Sampling Reveals a Smut Pathogenic Ancestry of the Fungal Clade Ustilaginomycotina.</title>
        <authorList>
            <person name="Kijpornyongpan T."/>
            <person name="Mondo S.J."/>
            <person name="Barry K."/>
            <person name="Sandor L."/>
            <person name="Lee J."/>
            <person name="Lipzen A."/>
            <person name="Pangilinan J."/>
            <person name="LaButti K."/>
            <person name="Hainaut M."/>
            <person name="Henrissat B."/>
            <person name="Grigoriev I.V."/>
            <person name="Spatafora J.W."/>
            <person name="Aime M.C."/>
        </authorList>
    </citation>
    <scope>NUCLEOTIDE SEQUENCE [LARGE SCALE GENOMIC DNA]</scope>
    <source>
        <strain evidence="1 2">MCA 5214</strain>
    </source>
</reference>
<dbReference type="Proteomes" id="UP000245884">
    <property type="component" value="Unassembled WGS sequence"/>
</dbReference>
<dbReference type="GeneID" id="37030413"/>
<name>A0A316UGM1_9BASI</name>
<gene>
    <name evidence="1" type="ORF">BDZ90DRAFT_263258</name>
</gene>
<evidence type="ECO:0000313" key="1">
    <source>
        <dbReference type="EMBL" id="PWN24412.1"/>
    </source>
</evidence>
<dbReference type="RefSeq" id="XP_025359024.1">
    <property type="nucleotide sequence ID" value="XM_025508590.1"/>
</dbReference>
<keyword evidence="2" id="KW-1185">Reference proteome</keyword>
<protein>
    <submittedName>
        <fullName evidence="1">Uncharacterized protein</fullName>
    </submittedName>
</protein>
<dbReference type="AlphaFoldDB" id="A0A316UGM1"/>
<sequence>MAPKRSASVLSDTASASAPDSVSLNIVHKNQIDWIEYVDKLPSLPLIASSVAFAASSSEALDLPNRRLVRLIGISAEDRDAIWRKIQRKSGINGKVLGGKLYIELIRYTGVYELSLGHAQGLPDGPASLLFFSNDTTSYASQPAAATAEVSYLLNNYRLVLQSQTTDVSLPCCGSAEIITQDWSRFLSPLGKIASLKRNELIVYADLHPYAHSKLAKIGVRLRDGGCRLRATSSLGGSVIVTVPGDVHNHARLGAITAIEGQLSVQLGINLGTPWREEGWDINLWVCECGDGTFSDVYYRMYRSEDRSRRDKEMFESLKLAGPSWFVCYLINAAYMSRGCSPDLFMAPSDLSVEEEEDQESIAA</sequence>
<proteinExistence type="predicted"/>